<keyword evidence="2" id="KW-1185">Reference proteome</keyword>
<evidence type="ECO:0000313" key="1">
    <source>
        <dbReference type="EMBL" id="KAJ4956954.1"/>
    </source>
</evidence>
<gene>
    <name evidence="1" type="ORF">NE237_013737</name>
</gene>
<comment type="caution">
    <text evidence="1">The sequence shown here is derived from an EMBL/GenBank/DDBJ whole genome shotgun (WGS) entry which is preliminary data.</text>
</comment>
<protein>
    <submittedName>
        <fullName evidence="1">Uncharacterized protein</fullName>
    </submittedName>
</protein>
<dbReference type="Proteomes" id="UP001141806">
    <property type="component" value="Unassembled WGS sequence"/>
</dbReference>
<reference evidence="1" key="1">
    <citation type="journal article" date="2023" name="Plant J.">
        <title>The genome of the king protea, Protea cynaroides.</title>
        <authorList>
            <person name="Chang J."/>
            <person name="Duong T.A."/>
            <person name="Schoeman C."/>
            <person name="Ma X."/>
            <person name="Roodt D."/>
            <person name="Barker N."/>
            <person name="Li Z."/>
            <person name="Van de Peer Y."/>
            <person name="Mizrachi E."/>
        </authorList>
    </citation>
    <scope>NUCLEOTIDE SEQUENCE</scope>
    <source>
        <tissue evidence="1">Young leaves</tissue>
    </source>
</reference>
<sequence>MFAQLASVLAQSKSVSAPLVFMYAPLRFMNTLLTSVFVESTFASTSLEFICPVNIPPHRHVSTQSTSLLATLWRRTIIFHTVMITPVNDMEKTYAKSTNMNAQL</sequence>
<dbReference type="EMBL" id="JAMYWD010000011">
    <property type="protein sequence ID" value="KAJ4956954.1"/>
    <property type="molecule type" value="Genomic_DNA"/>
</dbReference>
<dbReference type="AlphaFoldDB" id="A0A9Q0H0H4"/>
<accession>A0A9Q0H0H4</accession>
<name>A0A9Q0H0H4_9MAGN</name>
<organism evidence="1 2">
    <name type="scientific">Protea cynaroides</name>
    <dbReference type="NCBI Taxonomy" id="273540"/>
    <lineage>
        <taxon>Eukaryota</taxon>
        <taxon>Viridiplantae</taxon>
        <taxon>Streptophyta</taxon>
        <taxon>Embryophyta</taxon>
        <taxon>Tracheophyta</taxon>
        <taxon>Spermatophyta</taxon>
        <taxon>Magnoliopsida</taxon>
        <taxon>Proteales</taxon>
        <taxon>Proteaceae</taxon>
        <taxon>Protea</taxon>
    </lineage>
</organism>
<proteinExistence type="predicted"/>
<evidence type="ECO:0000313" key="2">
    <source>
        <dbReference type="Proteomes" id="UP001141806"/>
    </source>
</evidence>